<keyword evidence="2" id="KW-0539">Nucleus</keyword>
<comment type="similarity">
    <text evidence="1 2">Belongs to the TIFY/JAZ family.</text>
</comment>
<comment type="function">
    <text evidence="2">Repressor of jasmonate responses.</text>
</comment>
<keyword evidence="5" id="KW-1185">Reference proteome</keyword>
<organism evidence="4 5">
    <name type="scientific">Dipteronia dyeriana</name>
    <dbReference type="NCBI Taxonomy" id="168575"/>
    <lineage>
        <taxon>Eukaryota</taxon>
        <taxon>Viridiplantae</taxon>
        <taxon>Streptophyta</taxon>
        <taxon>Embryophyta</taxon>
        <taxon>Tracheophyta</taxon>
        <taxon>Spermatophyta</taxon>
        <taxon>Magnoliopsida</taxon>
        <taxon>eudicotyledons</taxon>
        <taxon>Gunneridae</taxon>
        <taxon>Pentapetalae</taxon>
        <taxon>rosids</taxon>
        <taxon>malvids</taxon>
        <taxon>Sapindales</taxon>
        <taxon>Sapindaceae</taxon>
        <taxon>Hippocastanoideae</taxon>
        <taxon>Acereae</taxon>
        <taxon>Dipteronia</taxon>
    </lineage>
</organism>
<dbReference type="Proteomes" id="UP001280121">
    <property type="component" value="Unassembled WGS sequence"/>
</dbReference>
<dbReference type="InterPro" id="IPR010399">
    <property type="entry name" value="Tify_dom"/>
</dbReference>
<proteinExistence type="inferred from homology"/>
<evidence type="ECO:0000256" key="2">
    <source>
        <dbReference type="RuleBase" id="RU369065"/>
    </source>
</evidence>
<dbReference type="InterPro" id="IPR040390">
    <property type="entry name" value="TIFY/JAZ"/>
</dbReference>
<comment type="domain">
    <text evidence="2">The jas domain is required for interaction with COI1.</text>
</comment>
<dbReference type="EMBL" id="JANJYI010000004">
    <property type="protein sequence ID" value="KAK2651417.1"/>
    <property type="molecule type" value="Genomic_DNA"/>
</dbReference>
<comment type="subcellular location">
    <subcellularLocation>
        <location evidence="2">Nucleus</location>
    </subcellularLocation>
</comment>
<name>A0AAE0CGQ3_9ROSI</name>
<dbReference type="GO" id="GO:0031347">
    <property type="term" value="P:regulation of defense response"/>
    <property type="evidence" value="ECO:0007669"/>
    <property type="project" value="UniProtKB-UniRule"/>
</dbReference>
<evidence type="ECO:0000259" key="3">
    <source>
        <dbReference type="PROSITE" id="PS51320"/>
    </source>
</evidence>
<reference evidence="4" key="1">
    <citation type="journal article" date="2023" name="Plant J.">
        <title>Genome sequences and population genomics provide insights into the demographic history, inbreeding, and mutation load of two 'living fossil' tree species of Dipteronia.</title>
        <authorList>
            <person name="Feng Y."/>
            <person name="Comes H.P."/>
            <person name="Chen J."/>
            <person name="Zhu S."/>
            <person name="Lu R."/>
            <person name="Zhang X."/>
            <person name="Li P."/>
            <person name="Qiu J."/>
            <person name="Olsen K.M."/>
            <person name="Qiu Y."/>
        </authorList>
    </citation>
    <scope>NUCLEOTIDE SEQUENCE</scope>
    <source>
        <strain evidence="4">KIB01</strain>
    </source>
</reference>
<accession>A0AAE0CGQ3</accession>
<dbReference type="GO" id="GO:0009611">
    <property type="term" value="P:response to wounding"/>
    <property type="evidence" value="ECO:0007669"/>
    <property type="project" value="UniProtKB-UniRule"/>
</dbReference>
<dbReference type="InterPro" id="IPR018467">
    <property type="entry name" value="CCT_CS"/>
</dbReference>
<dbReference type="AlphaFoldDB" id="A0AAE0CGQ3"/>
<dbReference type="GO" id="GO:2000022">
    <property type="term" value="P:regulation of jasmonic acid mediated signaling pathway"/>
    <property type="evidence" value="ECO:0007669"/>
    <property type="project" value="UniProtKB-UniRule"/>
</dbReference>
<evidence type="ECO:0000256" key="1">
    <source>
        <dbReference type="ARBA" id="ARBA00008614"/>
    </source>
</evidence>
<dbReference type="GO" id="GO:0005634">
    <property type="term" value="C:nucleus"/>
    <property type="evidence" value="ECO:0007669"/>
    <property type="project" value="UniProtKB-SubCell"/>
</dbReference>
<dbReference type="PROSITE" id="PS51320">
    <property type="entry name" value="TIFY"/>
    <property type="match status" value="1"/>
</dbReference>
<comment type="caution">
    <text evidence="4">The sequence shown here is derived from an EMBL/GenBank/DDBJ whole genome shotgun (WGS) entry which is preliminary data.</text>
</comment>
<protein>
    <recommendedName>
        <fullName evidence="2">Protein TIFY</fullName>
    </recommendedName>
    <alternativeName>
        <fullName evidence="2">Jasmonate ZIM domain-containing protein</fullName>
    </alternativeName>
</protein>
<dbReference type="PANTHER" id="PTHR33077">
    <property type="entry name" value="PROTEIN TIFY 4A-RELATED-RELATED"/>
    <property type="match status" value="1"/>
</dbReference>
<dbReference type="PANTHER" id="PTHR33077:SF52">
    <property type="entry name" value="PROTEIN TIFY 11D"/>
    <property type="match status" value="1"/>
</dbReference>
<sequence>MLNSSHKSSNFAQKCNLLSQYLKENGSFGDISLQMNEKKLQSSQGMEATTMDLLPILENSSAAEAYTKQSSDHQMMTIFYAGKVIVFNDFPAEKAKEIMELAAGSSSTSNNITASALEKAAFATPDLNIASSSDHHGSSINTIKNMNATQKLPFNHHHQKRRASLHRFFEKRKDRITAKSPYHANNVNGLSSMAAPEPSKKPWLLDLDQVLSSKQQLDLKLY</sequence>
<gene>
    <name evidence="4" type="ORF">Ddye_011273</name>
</gene>
<feature type="domain" description="Tify" evidence="3">
    <location>
        <begin position="69"/>
        <end position="104"/>
    </location>
</feature>
<evidence type="ECO:0000313" key="4">
    <source>
        <dbReference type="EMBL" id="KAK2651417.1"/>
    </source>
</evidence>
<keyword evidence="2" id="KW-1184">Jasmonic acid signaling pathway</keyword>
<evidence type="ECO:0000313" key="5">
    <source>
        <dbReference type="Proteomes" id="UP001280121"/>
    </source>
</evidence>
<dbReference type="SMART" id="SM00979">
    <property type="entry name" value="TIFY"/>
    <property type="match status" value="1"/>
</dbReference>
<dbReference type="Pfam" id="PF06200">
    <property type="entry name" value="tify"/>
    <property type="match status" value="1"/>
</dbReference>
<dbReference type="Pfam" id="PF09425">
    <property type="entry name" value="Jas_motif"/>
    <property type="match status" value="1"/>
</dbReference>